<feature type="compositionally biased region" description="Polar residues" evidence="1">
    <location>
        <begin position="196"/>
        <end position="207"/>
    </location>
</feature>
<evidence type="ECO:0000259" key="2">
    <source>
        <dbReference type="PROSITE" id="PS50003"/>
    </source>
</evidence>
<dbReference type="InterPro" id="IPR042986">
    <property type="entry name" value="PLEKHS1"/>
</dbReference>
<feature type="domain" description="PH" evidence="2">
    <location>
        <begin position="21"/>
        <end position="145"/>
    </location>
</feature>
<dbReference type="Proteomes" id="UP000694701">
    <property type="component" value="Unplaced"/>
</dbReference>
<dbReference type="PANTHER" id="PTHR47014:SF1">
    <property type="entry name" value="PLECKSTRIN HOMOLOGY DOMAIN-CONTAINING FAMILY S MEMBER 1"/>
    <property type="match status" value="1"/>
</dbReference>
<proteinExistence type="predicted"/>
<evidence type="ECO:0000313" key="3">
    <source>
        <dbReference type="Ensembl" id="ENSCCRP00020042920.1"/>
    </source>
</evidence>
<dbReference type="Gene3D" id="2.30.29.30">
    <property type="entry name" value="Pleckstrin-homology domain (PH domain)/Phosphotyrosine-binding domain (PTB)"/>
    <property type="match status" value="1"/>
</dbReference>
<evidence type="ECO:0000313" key="4">
    <source>
        <dbReference type="Proteomes" id="UP000694701"/>
    </source>
</evidence>
<dbReference type="SMART" id="SM00233">
    <property type="entry name" value="PH"/>
    <property type="match status" value="1"/>
</dbReference>
<feature type="region of interest" description="Disordered" evidence="1">
    <location>
        <begin position="151"/>
        <end position="244"/>
    </location>
</feature>
<dbReference type="InterPro" id="IPR001849">
    <property type="entry name" value="PH_domain"/>
</dbReference>
<dbReference type="PANTHER" id="PTHR47014">
    <property type="entry name" value="PLECKSTRIN HOMOLOGY DOMAIN-CONTAINING FAMILY S MEMBER 1"/>
    <property type="match status" value="1"/>
</dbReference>
<feature type="compositionally biased region" description="Polar residues" evidence="1">
    <location>
        <begin position="234"/>
        <end position="243"/>
    </location>
</feature>
<reference evidence="3" key="1">
    <citation type="submission" date="2025-08" db="UniProtKB">
        <authorList>
            <consortium name="Ensembl"/>
        </authorList>
    </citation>
    <scope>IDENTIFICATION</scope>
</reference>
<dbReference type="Ensembl" id="ENSCCRT00020046831.1">
    <property type="protein sequence ID" value="ENSCCRP00020042920.1"/>
    <property type="gene ID" value="ENSCCRG00020019092.1"/>
</dbReference>
<dbReference type="SUPFAM" id="SSF50729">
    <property type="entry name" value="PH domain-like"/>
    <property type="match status" value="1"/>
</dbReference>
<dbReference type="InterPro" id="IPR011993">
    <property type="entry name" value="PH-like_dom_sf"/>
</dbReference>
<dbReference type="Pfam" id="PF00169">
    <property type="entry name" value="PH"/>
    <property type="match status" value="1"/>
</dbReference>
<feature type="compositionally biased region" description="Acidic residues" evidence="1">
    <location>
        <begin position="219"/>
        <end position="229"/>
    </location>
</feature>
<feature type="compositionally biased region" description="Polar residues" evidence="1">
    <location>
        <begin position="151"/>
        <end position="165"/>
    </location>
</feature>
<protein>
    <submittedName>
        <fullName evidence="3">Pleckstrin homology domain containing, family S member 1</fullName>
    </submittedName>
</protein>
<dbReference type="InterPro" id="IPR036034">
    <property type="entry name" value="PDZ_sf"/>
</dbReference>
<dbReference type="AlphaFoldDB" id="A0A8C2ESN9"/>
<sequence>MNSRGKSDSNASCHTEAAGVEEVCKGFLIKSPPSRQIRNMKSWKRRFFVLSKTNDSSHELKYYKSTERDKPIKSIDSSTITMLQVNPEANPDFEWICKTFKCSPDTVLLMKTENPGAKVQREFFFIGDTSEEVDRWFNFLFRAIKNNKFEPQTEPQITTESNANDQKPCDTEETKVDGQPPLPPRKKSASEDVITRCSQPPKSSPSATPVYENLKKEESLDETAVESNEDMSSRESMTGTSEDSLLDCVTKAFDKMKTPQTSTESHGQSETHTLVEKEICISHLDANSLVITEEEGKPCVSKCGEIQASCLFHKGDQILAVNDLLTDTVEEVQTYLKRLSKSEVKLTIRRLPDSIPLHCELC</sequence>
<name>A0A8C2ESN9_CYPCA</name>
<feature type="compositionally biased region" description="Basic and acidic residues" evidence="1">
    <location>
        <begin position="167"/>
        <end position="176"/>
    </location>
</feature>
<evidence type="ECO:0000256" key="1">
    <source>
        <dbReference type="SAM" id="MobiDB-lite"/>
    </source>
</evidence>
<organism evidence="3 4">
    <name type="scientific">Cyprinus carpio</name>
    <name type="common">Common carp</name>
    <dbReference type="NCBI Taxonomy" id="7962"/>
    <lineage>
        <taxon>Eukaryota</taxon>
        <taxon>Metazoa</taxon>
        <taxon>Chordata</taxon>
        <taxon>Craniata</taxon>
        <taxon>Vertebrata</taxon>
        <taxon>Euteleostomi</taxon>
        <taxon>Actinopterygii</taxon>
        <taxon>Neopterygii</taxon>
        <taxon>Teleostei</taxon>
        <taxon>Ostariophysi</taxon>
        <taxon>Cypriniformes</taxon>
        <taxon>Cyprinidae</taxon>
        <taxon>Cyprininae</taxon>
        <taxon>Cyprinus</taxon>
    </lineage>
</organism>
<accession>A0A8C2ESN9</accession>
<dbReference type="SUPFAM" id="SSF50156">
    <property type="entry name" value="PDZ domain-like"/>
    <property type="match status" value="1"/>
</dbReference>
<dbReference type="PROSITE" id="PS50003">
    <property type="entry name" value="PH_DOMAIN"/>
    <property type="match status" value="1"/>
</dbReference>